<keyword evidence="2 4" id="KW-0810">Translation regulation</keyword>
<comment type="subunit">
    <text evidence="4">Homodimer; the beta-strands of each monomer intercalate to form a hydrophobic core, while the alpha-helices form wings that extend away from the core.</text>
</comment>
<dbReference type="PANTHER" id="PTHR34984:SF1">
    <property type="entry name" value="CARBON STORAGE REGULATOR"/>
    <property type="match status" value="1"/>
</dbReference>
<evidence type="ECO:0000256" key="4">
    <source>
        <dbReference type="HAMAP-Rule" id="MF_00167"/>
    </source>
</evidence>
<dbReference type="EMBL" id="CP037423">
    <property type="protein sequence ID" value="QDV44462.1"/>
    <property type="molecule type" value="Genomic_DNA"/>
</dbReference>
<protein>
    <recommendedName>
        <fullName evidence="4">Translational regulator CsrA</fullName>
    </recommendedName>
</protein>
<name>A0A518HUD1_9BACT</name>
<reference evidence="6 7" key="1">
    <citation type="submission" date="2019-03" db="EMBL/GenBank/DDBJ databases">
        <title>Deep-cultivation of Planctomycetes and their phenomic and genomic characterization uncovers novel biology.</title>
        <authorList>
            <person name="Wiegand S."/>
            <person name="Jogler M."/>
            <person name="Boedeker C."/>
            <person name="Pinto D."/>
            <person name="Vollmers J."/>
            <person name="Rivas-Marin E."/>
            <person name="Kohn T."/>
            <person name="Peeters S.H."/>
            <person name="Heuer A."/>
            <person name="Rast P."/>
            <person name="Oberbeckmann S."/>
            <person name="Bunk B."/>
            <person name="Jeske O."/>
            <person name="Meyerdierks A."/>
            <person name="Storesund J.E."/>
            <person name="Kallscheuer N."/>
            <person name="Luecker S."/>
            <person name="Lage O.M."/>
            <person name="Pohl T."/>
            <person name="Merkel B.J."/>
            <person name="Hornburger P."/>
            <person name="Mueller R.-W."/>
            <person name="Bruemmer F."/>
            <person name="Labrenz M."/>
            <person name="Spormann A.M."/>
            <person name="Op den Camp H."/>
            <person name="Overmann J."/>
            <person name="Amann R."/>
            <person name="Jetten M.S.M."/>
            <person name="Mascher T."/>
            <person name="Medema M.H."/>
            <person name="Devos D.P."/>
            <person name="Kaster A.-K."/>
            <person name="Ovreas L."/>
            <person name="Rohde M."/>
            <person name="Galperin M.Y."/>
            <person name="Jogler C."/>
        </authorList>
    </citation>
    <scope>NUCLEOTIDE SEQUENCE [LARGE SCALE GENOMIC DNA]</scope>
    <source>
        <strain evidence="6 7">Enr13</strain>
    </source>
</reference>
<comment type="subcellular location">
    <subcellularLocation>
        <location evidence="4">Cytoplasm</location>
    </subcellularLocation>
</comment>
<keyword evidence="3 4" id="KW-0694">RNA-binding</keyword>
<comment type="similarity">
    <text evidence="4">Belongs to the CsrA/RsmA family.</text>
</comment>
<dbReference type="GO" id="GO:0044781">
    <property type="term" value="P:bacterial-type flagellum organization"/>
    <property type="evidence" value="ECO:0007669"/>
    <property type="project" value="UniProtKB-KW"/>
</dbReference>
<evidence type="ECO:0000313" key="6">
    <source>
        <dbReference type="EMBL" id="QDV44462.1"/>
    </source>
</evidence>
<keyword evidence="7" id="KW-1185">Reference proteome</keyword>
<dbReference type="Gene3D" id="2.60.40.4380">
    <property type="entry name" value="Translational regulator CsrA"/>
    <property type="match status" value="1"/>
</dbReference>
<proteinExistence type="inferred from homology"/>
<sequence>MLVLSRKENERIQIGDEIVLTITAIKGNRVSVGIDAPQEVAIRRGELHHIATDRQDQGKSNSRRRRVA</sequence>
<dbReference type="OrthoDB" id="289081at2"/>
<dbReference type="SUPFAM" id="SSF117130">
    <property type="entry name" value="CsrA-like"/>
    <property type="match status" value="1"/>
</dbReference>
<evidence type="ECO:0000256" key="2">
    <source>
        <dbReference type="ARBA" id="ARBA00022845"/>
    </source>
</evidence>
<gene>
    <name evidence="6" type="primary">csrA_1</name>
    <name evidence="4" type="synonym">csrA</name>
    <name evidence="6" type="ORF">Enr13x_43280</name>
</gene>
<dbReference type="GO" id="GO:0006402">
    <property type="term" value="P:mRNA catabolic process"/>
    <property type="evidence" value="ECO:0007669"/>
    <property type="project" value="InterPro"/>
</dbReference>
<feature type="compositionally biased region" description="Basic and acidic residues" evidence="5">
    <location>
        <begin position="46"/>
        <end position="57"/>
    </location>
</feature>
<comment type="function">
    <text evidence="4">A translational regulator that binds mRNA to regulate translation initiation and/or mRNA stability. Usually binds in the 5'-UTR at or near the Shine-Dalgarno sequence preventing ribosome-binding, thus repressing translation. Its main target seems to be the major flagellin gene, while its function is anatagonized by FliW.</text>
</comment>
<keyword evidence="1 4" id="KW-0963">Cytoplasm</keyword>
<dbReference type="PANTHER" id="PTHR34984">
    <property type="entry name" value="CARBON STORAGE REGULATOR"/>
    <property type="match status" value="1"/>
</dbReference>
<dbReference type="GO" id="GO:1902208">
    <property type="term" value="P:regulation of bacterial-type flagellum assembly"/>
    <property type="evidence" value="ECO:0007669"/>
    <property type="project" value="UniProtKB-UniRule"/>
</dbReference>
<accession>A0A518HUD1</accession>
<evidence type="ECO:0000256" key="3">
    <source>
        <dbReference type="ARBA" id="ARBA00022884"/>
    </source>
</evidence>
<dbReference type="GO" id="GO:0048027">
    <property type="term" value="F:mRNA 5'-UTR binding"/>
    <property type="evidence" value="ECO:0007669"/>
    <property type="project" value="UniProtKB-UniRule"/>
</dbReference>
<dbReference type="Pfam" id="PF02599">
    <property type="entry name" value="CsrA"/>
    <property type="match status" value="1"/>
</dbReference>
<dbReference type="HAMAP" id="MF_00167">
    <property type="entry name" value="CsrA"/>
    <property type="match status" value="1"/>
</dbReference>
<dbReference type="Proteomes" id="UP000319004">
    <property type="component" value="Chromosome"/>
</dbReference>
<keyword evidence="4" id="KW-0678">Repressor</keyword>
<dbReference type="GO" id="GO:0006109">
    <property type="term" value="P:regulation of carbohydrate metabolic process"/>
    <property type="evidence" value="ECO:0007669"/>
    <property type="project" value="InterPro"/>
</dbReference>
<evidence type="ECO:0000313" key="7">
    <source>
        <dbReference type="Proteomes" id="UP000319004"/>
    </source>
</evidence>
<evidence type="ECO:0000256" key="1">
    <source>
        <dbReference type="ARBA" id="ARBA00022490"/>
    </source>
</evidence>
<evidence type="ECO:0000256" key="5">
    <source>
        <dbReference type="SAM" id="MobiDB-lite"/>
    </source>
</evidence>
<dbReference type="InterPro" id="IPR003751">
    <property type="entry name" value="CsrA"/>
</dbReference>
<dbReference type="GO" id="GO:0005829">
    <property type="term" value="C:cytosol"/>
    <property type="evidence" value="ECO:0007669"/>
    <property type="project" value="TreeGrafter"/>
</dbReference>
<dbReference type="InterPro" id="IPR036107">
    <property type="entry name" value="CsrA_sf"/>
</dbReference>
<feature type="region of interest" description="Disordered" evidence="5">
    <location>
        <begin position="46"/>
        <end position="68"/>
    </location>
</feature>
<dbReference type="AlphaFoldDB" id="A0A518HUD1"/>
<dbReference type="GO" id="GO:0045947">
    <property type="term" value="P:negative regulation of translational initiation"/>
    <property type="evidence" value="ECO:0007669"/>
    <property type="project" value="UniProtKB-UniRule"/>
</dbReference>
<dbReference type="KEGG" id="snep:Enr13x_43280"/>
<dbReference type="RefSeq" id="WP_145388801.1">
    <property type="nucleotide sequence ID" value="NZ_CP037423.1"/>
</dbReference>
<organism evidence="6 7">
    <name type="scientific">Stieleria neptunia</name>
    <dbReference type="NCBI Taxonomy" id="2527979"/>
    <lineage>
        <taxon>Bacteria</taxon>
        <taxon>Pseudomonadati</taxon>
        <taxon>Planctomycetota</taxon>
        <taxon>Planctomycetia</taxon>
        <taxon>Pirellulales</taxon>
        <taxon>Pirellulaceae</taxon>
        <taxon>Stieleria</taxon>
    </lineage>
</organism>
<keyword evidence="4" id="KW-1005">Bacterial flagellum biogenesis</keyword>